<organism evidence="1">
    <name type="scientific">Banna virus</name>
    <name type="common">BAV</name>
    <dbReference type="NCBI Taxonomy" id="77763"/>
    <lineage>
        <taxon>Viruses</taxon>
        <taxon>Riboviria</taxon>
        <taxon>Orthornavirae</taxon>
        <taxon>Duplornaviricota</taxon>
        <taxon>Resentoviricetes</taxon>
        <taxon>Reovirales</taxon>
        <taxon>Sedoreoviridae</taxon>
        <taxon>Seadornavirus</taxon>
        <taxon>Seadornavirus bannaense</taxon>
    </lineage>
</organism>
<sequence length="720" mass="82488">MELFSDSGSIVENFRERINKLRFEYSLNYGGFRKAYRIQKDRIYYMLGDAYHANLSGKSLMLYNSEKDAFERLGFRLKGTQIRASKTQVLRNYERNFETIIGVEPNGLKTLSTVNDSKRLYDIYKYDSSMQPFDDFKQHCLNRWKITIPSSLELLLKNEIKEILKGSLNRESELHSYIPTVDAGFNDMSRGPAYVSLVGGRIISSGICFSPSISKSVEDPRLKNEYRSKGLIMTHDYFVLIGESPGPHYKKYPKMNESNTVFWDPRRTDHKFKNIVSYFKWENIIDVVKYTNDAISKGLKPLVLIDIRKDKPKNLNTHAGAVEWENMVHDDNNLIIDMINALNSDVTVCAKLRPAYMGVGEMRKLLRPVRVLPLPYLRRSTAEFNMFVPSRELLNGSETYKVTYDDLIRMSCEVFVLKNIVGGLYNMYLKDQHLNLGVINSSASLNDNSSALWSLSNANNQRITGFDRHNFVYAAPYCDFSTMVVTRQFKGREYDDWSLSILDEILLPEGVYLVPLYAIVGGGQITSHDFVNAIITDQEQLIDFSQSDRALSTQVVKLVSFILKDAFTAKGLNWTEIDNDIRNQRLQSLSGEGFIVNRMLDGKVLINDMAVTVSGHMLYILLGSILGLPYGIKKYLREIELNILKPGSSYERGVGGRVWHGLISHYLAVDCVGDVIDSYMVCKFEDRNNLNVVLNYVKRKLLELGMKYEVYLNVDERLVL</sequence>
<protein>
    <submittedName>
        <fullName evidence="1">Banna VP3</fullName>
    </submittedName>
</protein>
<accession>A0A1L3KP11</accession>
<dbReference type="EMBL" id="KX884640">
    <property type="protein sequence ID" value="APG79120.1"/>
    <property type="molecule type" value="Genomic_RNA"/>
</dbReference>
<name>A0A1L3KP11_BANNV</name>
<evidence type="ECO:0000313" key="1">
    <source>
        <dbReference type="EMBL" id="APG79120.1"/>
    </source>
</evidence>
<proteinExistence type="predicted"/>
<dbReference type="NCBIfam" id="TIGR04232">
    <property type="entry name" value="seadorna_VP3"/>
    <property type="match status" value="1"/>
</dbReference>
<reference evidence="1" key="1">
    <citation type="journal article" date="2016" name="Nature">
        <title>Redefining the invertebrate RNA virosphere.</title>
        <authorList>
            <person name="Shi M."/>
            <person name="Lin X.D."/>
            <person name="Tian J.H."/>
            <person name="Chen L.J."/>
            <person name="Chen X."/>
            <person name="Li C.X."/>
            <person name="Qin X.C."/>
            <person name="Li J."/>
            <person name="Cao J.P."/>
            <person name="Eden J.S."/>
            <person name="Buchmann J."/>
            <person name="Wang W."/>
            <person name="Xu J."/>
            <person name="Holmes E.C."/>
            <person name="Zhang Y.Z."/>
        </authorList>
    </citation>
    <scope>NUCLEOTIDE SEQUENCE</scope>
    <source>
        <strain evidence="1">QTM104536</strain>
    </source>
</reference>
<dbReference type="InterPro" id="IPR026379">
    <property type="entry name" value="Seadorna_VP3"/>
</dbReference>